<keyword evidence="6" id="KW-0061">Asparagine biosynthesis</keyword>
<dbReference type="EC" id="6.3.5.4" evidence="3"/>
<keyword evidence="11" id="KW-1185">Reference proteome</keyword>
<dbReference type="InterPro" id="IPR001962">
    <property type="entry name" value="Asn_synthase"/>
</dbReference>
<dbReference type="InterPro" id="IPR033738">
    <property type="entry name" value="AsnB_N"/>
</dbReference>
<dbReference type="InterPro" id="IPR017932">
    <property type="entry name" value="GATase_2_dom"/>
</dbReference>
<dbReference type="RefSeq" id="WP_397557024.1">
    <property type="nucleotide sequence ID" value="NZ_JBIQWL010000005.1"/>
</dbReference>
<dbReference type="Pfam" id="PF00733">
    <property type="entry name" value="Asn_synthase"/>
    <property type="match status" value="1"/>
</dbReference>
<proteinExistence type="inferred from homology"/>
<evidence type="ECO:0000256" key="3">
    <source>
        <dbReference type="ARBA" id="ARBA00012737"/>
    </source>
</evidence>
<comment type="pathway">
    <text evidence="1">Amino-acid biosynthesis; L-asparagine biosynthesis; L-asparagine from L-aspartate (L-Gln route): step 1/1.</text>
</comment>
<accession>A0ABW7Q9M5</accession>
<dbReference type="NCBIfam" id="TIGR01536">
    <property type="entry name" value="asn_synth_AEB"/>
    <property type="match status" value="1"/>
</dbReference>
<dbReference type="InterPro" id="IPR006426">
    <property type="entry name" value="Asn_synth_AEB"/>
</dbReference>
<comment type="similarity">
    <text evidence="2">Belongs to the asparagine synthetase family.</text>
</comment>
<reference evidence="10 11" key="1">
    <citation type="submission" date="2024-09" db="EMBL/GenBank/DDBJ databases">
        <authorList>
            <person name="Pan X."/>
        </authorList>
    </citation>
    <scope>NUCLEOTIDE SEQUENCE [LARGE SCALE GENOMIC DNA]</scope>
    <source>
        <strain evidence="10 11">B2969</strain>
    </source>
</reference>
<evidence type="ECO:0000256" key="5">
    <source>
        <dbReference type="ARBA" id="ARBA00022840"/>
    </source>
</evidence>
<evidence type="ECO:0000256" key="1">
    <source>
        <dbReference type="ARBA" id="ARBA00005187"/>
    </source>
</evidence>
<sequence>MCGIAGAVRFDGDRVRRNLVTRMMATLDHRGPDDEGIWLEGPIGFGHRRLSIIDLAGSVQPMRSIDGRWTLILNGEIFNYKELRRGLRYPFRTDGDTETLLAGLVEHGIGFLDRLVGQFAFAAFDHSAGVLHLVRDRLGILPLYYHRDRGSILFGSEIKTVLAGLTHSPDVDLASLDAYLYGRSVPAPFTLFEGVRKLEPGHRMEVRLDGSMRDVEYWAPPAADSRRWRATDAVDAVDAAVTDAVRSALVADVPVGSYLSGGVDSSLIAAKAAELSHGRLQTFAAGFGDPRHDELPFARQVAAHIGSEHHEVHVDSADFESLWHTLTWHRDAPMSEPADFAVYRLAQAARREVTVVLSGEGGDELFAGYPKYRVARAMESLSLVPPSLRGFAGRALDPRLPASLGRMRIALRAWAAPSREERHRTWFAPFTADERLGLLSGVPTRPTSMLRAGDGSDAIREMLLGDLRSWLPDNLLERGDRMSMATSLELRPPLLDHRLVELAFRLPSSVKVHSGQTKWVLKEVARRYLPAEIVDRPKVGFRVPLDSWFRTSLRDNVRDRLTGPSSFVAQTFDRNMIRAMLDRHDSGQFNEESRIWTLMSLEVWHETFFSPMHVAPAIRLETPARTAQPEALPAA</sequence>
<dbReference type="PIRSF" id="PIRSF001589">
    <property type="entry name" value="Asn_synthetase_glu-h"/>
    <property type="match status" value="1"/>
</dbReference>
<dbReference type="Gene3D" id="3.40.50.620">
    <property type="entry name" value="HUPs"/>
    <property type="match status" value="1"/>
</dbReference>
<keyword evidence="10" id="KW-0436">Ligase</keyword>
<dbReference type="PANTHER" id="PTHR43284">
    <property type="entry name" value="ASPARAGINE SYNTHETASE (GLUTAMINE-HYDROLYZING)"/>
    <property type="match status" value="1"/>
</dbReference>
<dbReference type="Pfam" id="PF13537">
    <property type="entry name" value="GATase_7"/>
    <property type="match status" value="1"/>
</dbReference>
<evidence type="ECO:0000256" key="2">
    <source>
        <dbReference type="ARBA" id="ARBA00005752"/>
    </source>
</evidence>
<evidence type="ECO:0000313" key="10">
    <source>
        <dbReference type="EMBL" id="MFH8251569.1"/>
    </source>
</evidence>
<evidence type="ECO:0000313" key="11">
    <source>
        <dbReference type="Proteomes" id="UP001610861"/>
    </source>
</evidence>
<dbReference type="CDD" id="cd00712">
    <property type="entry name" value="AsnB"/>
    <property type="match status" value="1"/>
</dbReference>
<gene>
    <name evidence="10" type="primary">asnB</name>
    <name evidence="10" type="ORF">ACH3VR_14465</name>
</gene>
<evidence type="ECO:0000256" key="7">
    <source>
        <dbReference type="ARBA" id="ARBA00022962"/>
    </source>
</evidence>
<dbReference type="SUPFAM" id="SSF52402">
    <property type="entry name" value="Adenine nucleotide alpha hydrolases-like"/>
    <property type="match status" value="1"/>
</dbReference>
<keyword evidence="4" id="KW-0547">Nucleotide-binding</keyword>
<evidence type="ECO:0000259" key="9">
    <source>
        <dbReference type="PROSITE" id="PS51278"/>
    </source>
</evidence>
<evidence type="ECO:0000256" key="8">
    <source>
        <dbReference type="ARBA" id="ARBA00048741"/>
    </source>
</evidence>
<comment type="caution">
    <text evidence="10">The sequence shown here is derived from an EMBL/GenBank/DDBJ whole genome shotgun (WGS) entry which is preliminary data.</text>
</comment>
<comment type="catalytic activity">
    <reaction evidence="8">
        <text>L-aspartate + L-glutamine + ATP + H2O = L-asparagine + L-glutamate + AMP + diphosphate + H(+)</text>
        <dbReference type="Rhea" id="RHEA:12228"/>
        <dbReference type="ChEBI" id="CHEBI:15377"/>
        <dbReference type="ChEBI" id="CHEBI:15378"/>
        <dbReference type="ChEBI" id="CHEBI:29985"/>
        <dbReference type="ChEBI" id="CHEBI:29991"/>
        <dbReference type="ChEBI" id="CHEBI:30616"/>
        <dbReference type="ChEBI" id="CHEBI:33019"/>
        <dbReference type="ChEBI" id="CHEBI:58048"/>
        <dbReference type="ChEBI" id="CHEBI:58359"/>
        <dbReference type="ChEBI" id="CHEBI:456215"/>
        <dbReference type="EC" id="6.3.5.4"/>
    </reaction>
</comment>
<keyword evidence="7" id="KW-0315">Glutamine amidotransferase</keyword>
<dbReference type="SUPFAM" id="SSF56235">
    <property type="entry name" value="N-terminal nucleophile aminohydrolases (Ntn hydrolases)"/>
    <property type="match status" value="1"/>
</dbReference>
<keyword evidence="5" id="KW-0067">ATP-binding</keyword>
<dbReference type="PANTHER" id="PTHR43284:SF1">
    <property type="entry name" value="ASPARAGINE SYNTHETASE"/>
    <property type="match status" value="1"/>
</dbReference>
<dbReference type="Proteomes" id="UP001610861">
    <property type="component" value="Unassembled WGS sequence"/>
</dbReference>
<dbReference type="InterPro" id="IPR014729">
    <property type="entry name" value="Rossmann-like_a/b/a_fold"/>
</dbReference>
<organism evidence="10 11">
    <name type="scientific">Microbacterium alkaliflavum</name>
    <dbReference type="NCBI Taxonomy" id="3248839"/>
    <lineage>
        <taxon>Bacteria</taxon>
        <taxon>Bacillati</taxon>
        <taxon>Actinomycetota</taxon>
        <taxon>Actinomycetes</taxon>
        <taxon>Micrococcales</taxon>
        <taxon>Microbacteriaceae</taxon>
        <taxon>Microbacterium</taxon>
    </lineage>
</organism>
<name>A0ABW7Q9M5_9MICO</name>
<feature type="domain" description="Glutamine amidotransferase type-2" evidence="9">
    <location>
        <begin position="2"/>
        <end position="209"/>
    </location>
</feature>
<dbReference type="PROSITE" id="PS51278">
    <property type="entry name" value="GATASE_TYPE_2"/>
    <property type="match status" value="1"/>
</dbReference>
<dbReference type="EMBL" id="JBIQWL010000005">
    <property type="protein sequence ID" value="MFH8251569.1"/>
    <property type="molecule type" value="Genomic_DNA"/>
</dbReference>
<dbReference type="Gene3D" id="3.60.20.10">
    <property type="entry name" value="Glutamine Phosphoribosylpyrophosphate, subunit 1, domain 1"/>
    <property type="match status" value="1"/>
</dbReference>
<evidence type="ECO:0000256" key="4">
    <source>
        <dbReference type="ARBA" id="ARBA00022741"/>
    </source>
</evidence>
<protein>
    <recommendedName>
        <fullName evidence="3">asparagine synthase (glutamine-hydrolyzing)</fullName>
        <ecNumber evidence="3">6.3.5.4</ecNumber>
    </recommendedName>
</protein>
<dbReference type="InterPro" id="IPR029055">
    <property type="entry name" value="Ntn_hydrolases_N"/>
</dbReference>
<dbReference type="CDD" id="cd01991">
    <property type="entry name" value="Asn_synthase_B_C"/>
    <property type="match status" value="1"/>
</dbReference>
<keyword evidence="6" id="KW-0028">Amino-acid biosynthesis</keyword>
<evidence type="ECO:0000256" key="6">
    <source>
        <dbReference type="ARBA" id="ARBA00022888"/>
    </source>
</evidence>
<dbReference type="GO" id="GO:0004066">
    <property type="term" value="F:asparagine synthase (glutamine-hydrolyzing) activity"/>
    <property type="evidence" value="ECO:0007669"/>
    <property type="project" value="UniProtKB-EC"/>
</dbReference>
<dbReference type="InterPro" id="IPR051786">
    <property type="entry name" value="ASN_synthetase/amidase"/>
</dbReference>